<reference evidence="3" key="1">
    <citation type="submission" date="2017-02" db="UniProtKB">
        <authorList>
            <consortium name="WormBaseParasite"/>
        </authorList>
    </citation>
    <scope>IDENTIFICATION</scope>
</reference>
<sequence length="121" mass="13754">MVAVQAANDGKLIKIMNANNVYISCRCCRAAKQHASKHGNFYLSIGQPSRAPVLNDDMPSATCKRENKTRADSNSLYADGTKKIPRLVLRFFFNQLNMDSDMLDMKWTDMDSEKKYENDKP</sequence>
<evidence type="ECO:0000313" key="1">
    <source>
        <dbReference type="EMBL" id="VDM60722.1"/>
    </source>
</evidence>
<protein>
    <submittedName>
        <fullName evidence="3">FLZ-type domain-containing protein</fullName>
    </submittedName>
</protein>
<gene>
    <name evidence="1" type="ORF">ACOC_LOCUS9137</name>
</gene>
<reference evidence="1 2" key="2">
    <citation type="submission" date="2018-11" db="EMBL/GenBank/DDBJ databases">
        <authorList>
            <consortium name="Pathogen Informatics"/>
        </authorList>
    </citation>
    <scope>NUCLEOTIDE SEQUENCE [LARGE SCALE GENOMIC DNA]</scope>
    <source>
        <strain evidence="1 2">Costa Rica</strain>
    </source>
</reference>
<dbReference type="EMBL" id="UYYA01004252">
    <property type="protein sequence ID" value="VDM60722.1"/>
    <property type="molecule type" value="Genomic_DNA"/>
</dbReference>
<dbReference type="AlphaFoldDB" id="A0A0R3PTL2"/>
<dbReference type="WBParaSite" id="ACOC_0000913601-mRNA-1">
    <property type="protein sequence ID" value="ACOC_0000913601-mRNA-1"/>
    <property type="gene ID" value="ACOC_0000913601"/>
</dbReference>
<organism evidence="3">
    <name type="scientific">Angiostrongylus costaricensis</name>
    <name type="common">Nematode worm</name>
    <dbReference type="NCBI Taxonomy" id="334426"/>
    <lineage>
        <taxon>Eukaryota</taxon>
        <taxon>Metazoa</taxon>
        <taxon>Ecdysozoa</taxon>
        <taxon>Nematoda</taxon>
        <taxon>Chromadorea</taxon>
        <taxon>Rhabditida</taxon>
        <taxon>Rhabditina</taxon>
        <taxon>Rhabditomorpha</taxon>
        <taxon>Strongyloidea</taxon>
        <taxon>Metastrongylidae</taxon>
        <taxon>Angiostrongylus</taxon>
    </lineage>
</organism>
<name>A0A0R3PTL2_ANGCS</name>
<evidence type="ECO:0000313" key="2">
    <source>
        <dbReference type="Proteomes" id="UP000267027"/>
    </source>
</evidence>
<accession>A0A0R3PTL2</accession>
<dbReference type="Proteomes" id="UP000267027">
    <property type="component" value="Unassembled WGS sequence"/>
</dbReference>
<proteinExistence type="predicted"/>
<evidence type="ECO:0000313" key="3">
    <source>
        <dbReference type="WBParaSite" id="ACOC_0000913601-mRNA-1"/>
    </source>
</evidence>
<keyword evidence="2" id="KW-1185">Reference proteome</keyword>